<evidence type="ECO:0000313" key="1">
    <source>
        <dbReference type="EMBL" id="OXA63172.1"/>
    </source>
</evidence>
<protein>
    <submittedName>
        <fullName evidence="1">Uncharacterized protein</fullName>
    </submittedName>
</protein>
<dbReference type="EMBL" id="LNIX01000001">
    <property type="protein sequence ID" value="OXA63172.1"/>
    <property type="molecule type" value="Genomic_DNA"/>
</dbReference>
<comment type="caution">
    <text evidence="1">The sequence shown here is derived from an EMBL/GenBank/DDBJ whole genome shotgun (WGS) entry which is preliminary data.</text>
</comment>
<name>A0A226F047_FOLCA</name>
<reference evidence="1 2" key="1">
    <citation type="submission" date="2015-12" db="EMBL/GenBank/DDBJ databases">
        <title>The genome of Folsomia candida.</title>
        <authorList>
            <person name="Faddeeva A."/>
            <person name="Derks M.F."/>
            <person name="Anvar Y."/>
            <person name="Smit S."/>
            <person name="Van Straalen N."/>
            <person name="Roelofs D."/>
        </authorList>
    </citation>
    <scope>NUCLEOTIDE SEQUENCE [LARGE SCALE GENOMIC DNA]</scope>
    <source>
        <strain evidence="1 2">VU population</strain>
        <tissue evidence="1">Whole body</tissue>
    </source>
</reference>
<accession>A0A226F047</accession>
<dbReference type="AlphaFoldDB" id="A0A226F047"/>
<evidence type="ECO:0000313" key="2">
    <source>
        <dbReference type="Proteomes" id="UP000198287"/>
    </source>
</evidence>
<proteinExistence type="predicted"/>
<organism evidence="1 2">
    <name type="scientific">Folsomia candida</name>
    <name type="common">Springtail</name>
    <dbReference type="NCBI Taxonomy" id="158441"/>
    <lineage>
        <taxon>Eukaryota</taxon>
        <taxon>Metazoa</taxon>
        <taxon>Ecdysozoa</taxon>
        <taxon>Arthropoda</taxon>
        <taxon>Hexapoda</taxon>
        <taxon>Collembola</taxon>
        <taxon>Entomobryomorpha</taxon>
        <taxon>Isotomoidea</taxon>
        <taxon>Isotomidae</taxon>
        <taxon>Proisotominae</taxon>
        <taxon>Folsomia</taxon>
    </lineage>
</organism>
<sequence length="111" mass="12641">MPGLKNKVRLYTFSAVTNAVTKARGHIWFGNPMPNGHPSEIHFDTTLNKKDAISVTFPINGSIFIEATDYGTQYYVQIRTPDQYSAQCYKIVNMHTPNITFIWDAKCPRTK</sequence>
<dbReference type="Proteomes" id="UP000198287">
    <property type="component" value="Unassembled WGS sequence"/>
</dbReference>
<gene>
    <name evidence="1" type="ORF">Fcan01_03197</name>
</gene>
<keyword evidence="2" id="KW-1185">Reference proteome</keyword>